<evidence type="ECO:0000256" key="1">
    <source>
        <dbReference type="SAM" id="MobiDB-lite"/>
    </source>
</evidence>
<evidence type="ECO:0000313" key="4">
    <source>
        <dbReference type="Proteomes" id="UP000650467"/>
    </source>
</evidence>
<organism evidence="3 4">
    <name type="scientific">Chlamydomonas incerta</name>
    <dbReference type="NCBI Taxonomy" id="51695"/>
    <lineage>
        <taxon>Eukaryota</taxon>
        <taxon>Viridiplantae</taxon>
        <taxon>Chlorophyta</taxon>
        <taxon>core chlorophytes</taxon>
        <taxon>Chlorophyceae</taxon>
        <taxon>CS clade</taxon>
        <taxon>Chlamydomonadales</taxon>
        <taxon>Chlamydomonadaceae</taxon>
        <taxon>Chlamydomonas</taxon>
    </lineage>
</organism>
<accession>A0A835TA78</accession>
<keyword evidence="4" id="KW-1185">Reference proteome</keyword>
<dbReference type="AlphaFoldDB" id="A0A835TA78"/>
<feature type="region of interest" description="Disordered" evidence="1">
    <location>
        <begin position="1"/>
        <end position="23"/>
    </location>
</feature>
<dbReference type="Proteomes" id="UP000650467">
    <property type="component" value="Unassembled WGS sequence"/>
</dbReference>
<dbReference type="SUPFAM" id="SSF47162">
    <property type="entry name" value="Apolipoprotein"/>
    <property type="match status" value="1"/>
</dbReference>
<sequence>MAKAHVHAAAEHRRAEEFKATAQQRAEEFKASAQQRAEEFKASAQQRAEKFKASAQRRAEEFKASAQQRAEEVKAAEYRRTIICSIICLSCAIIFGLFLVGYPLRELYKKCSAALDAAAHKVVDPIHAFFVGQAAPISGGVVASWVMAKDWPLRLGKAVAGGVVHCLIAFGQQCLQGGAQAAPAAVAVAEPMR</sequence>
<gene>
    <name evidence="3" type="ORF">HXX76_007263</name>
</gene>
<name>A0A835TA78_CHLIN</name>
<dbReference type="Gene3D" id="1.20.120.20">
    <property type="entry name" value="Apolipoprotein"/>
    <property type="match status" value="1"/>
</dbReference>
<dbReference type="OrthoDB" id="10549677at2759"/>
<evidence type="ECO:0000313" key="3">
    <source>
        <dbReference type="EMBL" id="KAG2435180.1"/>
    </source>
</evidence>
<keyword evidence="2" id="KW-0472">Membrane</keyword>
<dbReference type="EMBL" id="JAEHOC010000015">
    <property type="protein sequence ID" value="KAG2435180.1"/>
    <property type="molecule type" value="Genomic_DNA"/>
</dbReference>
<feature type="compositionally biased region" description="Basic and acidic residues" evidence="1">
    <location>
        <begin position="8"/>
        <end position="23"/>
    </location>
</feature>
<feature type="transmembrane region" description="Helical" evidence="2">
    <location>
        <begin position="82"/>
        <end position="104"/>
    </location>
</feature>
<proteinExistence type="predicted"/>
<keyword evidence="2" id="KW-0812">Transmembrane</keyword>
<keyword evidence="2" id="KW-1133">Transmembrane helix</keyword>
<comment type="caution">
    <text evidence="3">The sequence shown here is derived from an EMBL/GenBank/DDBJ whole genome shotgun (WGS) entry which is preliminary data.</text>
</comment>
<reference evidence="3" key="1">
    <citation type="journal article" date="2020" name="bioRxiv">
        <title>Comparative genomics of Chlamydomonas.</title>
        <authorList>
            <person name="Craig R.J."/>
            <person name="Hasan A.R."/>
            <person name="Ness R.W."/>
            <person name="Keightley P.D."/>
        </authorList>
    </citation>
    <scope>NUCLEOTIDE SEQUENCE</scope>
    <source>
        <strain evidence="3">SAG 7.73</strain>
    </source>
</reference>
<evidence type="ECO:0000256" key="2">
    <source>
        <dbReference type="SAM" id="Phobius"/>
    </source>
</evidence>
<protein>
    <submittedName>
        <fullName evidence="3">Uncharacterized protein</fullName>
    </submittedName>
</protein>